<sequence length="80" mass="8725">MAQFRSSVETKELTCIISAHISNGGKWAFSCLRGRFFVDTFASLGASFPSVKNEMTSLGHRHLLLKLVRGRGDPASGLQV</sequence>
<name>A0ABR0AA42_9CRUS</name>
<reference evidence="1 2" key="1">
    <citation type="journal article" date="2023" name="Nucleic Acids Res.">
        <title>The hologenome of Daphnia magna reveals possible DNA methylation and microbiome-mediated evolution of the host genome.</title>
        <authorList>
            <person name="Chaturvedi A."/>
            <person name="Li X."/>
            <person name="Dhandapani V."/>
            <person name="Marshall H."/>
            <person name="Kissane S."/>
            <person name="Cuenca-Cambronero M."/>
            <person name="Asole G."/>
            <person name="Calvet F."/>
            <person name="Ruiz-Romero M."/>
            <person name="Marangio P."/>
            <person name="Guigo R."/>
            <person name="Rago D."/>
            <person name="Mirbahai L."/>
            <person name="Eastwood N."/>
            <person name="Colbourne J.K."/>
            <person name="Zhou J."/>
            <person name="Mallon E."/>
            <person name="Orsini L."/>
        </authorList>
    </citation>
    <scope>NUCLEOTIDE SEQUENCE [LARGE SCALE GENOMIC DNA]</scope>
    <source>
        <strain evidence="1">LRV0_1</strain>
    </source>
</reference>
<proteinExistence type="predicted"/>
<evidence type="ECO:0000313" key="2">
    <source>
        <dbReference type="Proteomes" id="UP001234178"/>
    </source>
</evidence>
<keyword evidence="2" id="KW-1185">Reference proteome</keyword>
<gene>
    <name evidence="1" type="ORF">OUZ56_007492</name>
</gene>
<dbReference type="Proteomes" id="UP001234178">
    <property type="component" value="Unassembled WGS sequence"/>
</dbReference>
<accession>A0ABR0AA42</accession>
<organism evidence="1 2">
    <name type="scientific">Daphnia magna</name>
    <dbReference type="NCBI Taxonomy" id="35525"/>
    <lineage>
        <taxon>Eukaryota</taxon>
        <taxon>Metazoa</taxon>
        <taxon>Ecdysozoa</taxon>
        <taxon>Arthropoda</taxon>
        <taxon>Crustacea</taxon>
        <taxon>Branchiopoda</taxon>
        <taxon>Diplostraca</taxon>
        <taxon>Cladocera</taxon>
        <taxon>Anomopoda</taxon>
        <taxon>Daphniidae</taxon>
        <taxon>Daphnia</taxon>
    </lineage>
</organism>
<comment type="caution">
    <text evidence="1">The sequence shown here is derived from an EMBL/GenBank/DDBJ whole genome shotgun (WGS) entry which is preliminary data.</text>
</comment>
<dbReference type="EMBL" id="JAOYFB010000037">
    <property type="protein sequence ID" value="KAK4022005.1"/>
    <property type="molecule type" value="Genomic_DNA"/>
</dbReference>
<evidence type="ECO:0000313" key="1">
    <source>
        <dbReference type="EMBL" id="KAK4022005.1"/>
    </source>
</evidence>
<protein>
    <submittedName>
        <fullName evidence="1">Uncharacterized protein</fullName>
    </submittedName>
</protein>